<sequence length="287" mass="31482">MSTKISRAPFTPADKPRALTQESPYSHVESHHIIRFKAPPTVTKPRHSTRQEARRAVKKRLNNNNAADTSLDTSSSVITTSKLKSGNESTRGRKLTRNKSLTRLARSISSIRSTGRGRSKSRTRGNIQIISSGASVSSQRSSKSIKSLKDAGSNMLKKVKSFKRSKSLSGRSVNSTSSRRSFFSTSSRKSFFGWRRRKNKNGSGEEFVFTPTESTPAPVVKKKVQKKKSGGFMGLFCGALEPMCGTLLCGENTNEEEIVGKVIGFDGAPNATPDTSIEHDEDDPRLL</sequence>
<proteinExistence type="predicted"/>
<evidence type="ECO:0000256" key="1">
    <source>
        <dbReference type="SAM" id="MobiDB-lite"/>
    </source>
</evidence>
<keyword evidence="3" id="KW-1185">Reference proteome</keyword>
<name>A0AAD3DAL3_9STRA</name>
<dbReference type="EMBL" id="BLLK01000064">
    <property type="protein sequence ID" value="GFH59425.1"/>
    <property type="molecule type" value="Genomic_DNA"/>
</dbReference>
<feature type="compositionally biased region" description="Low complexity" evidence="1">
    <location>
        <begin position="124"/>
        <end position="145"/>
    </location>
</feature>
<evidence type="ECO:0000313" key="3">
    <source>
        <dbReference type="Proteomes" id="UP001054902"/>
    </source>
</evidence>
<dbReference type="Proteomes" id="UP001054902">
    <property type="component" value="Unassembled WGS sequence"/>
</dbReference>
<organism evidence="2 3">
    <name type="scientific">Chaetoceros tenuissimus</name>
    <dbReference type="NCBI Taxonomy" id="426638"/>
    <lineage>
        <taxon>Eukaryota</taxon>
        <taxon>Sar</taxon>
        <taxon>Stramenopiles</taxon>
        <taxon>Ochrophyta</taxon>
        <taxon>Bacillariophyta</taxon>
        <taxon>Coscinodiscophyceae</taxon>
        <taxon>Chaetocerotophycidae</taxon>
        <taxon>Chaetocerotales</taxon>
        <taxon>Chaetocerotaceae</taxon>
        <taxon>Chaetoceros</taxon>
    </lineage>
</organism>
<protein>
    <submittedName>
        <fullName evidence="2">Uncharacterized protein</fullName>
    </submittedName>
</protein>
<accession>A0AAD3DAL3</accession>
<feature type="region of interest" description="Disordered" evidence="1">
    <location>
        <begin position="265"/>
        <end position="287"/>
    </location>
</feature>
<dbReference type="AlphaFoldDB" id="A0AAD3DAL3"/>
<feature type="compositionally biased region" description="Basic and acidic residues" evidence="1">
    <location>
        <begin position="276"/>
        <end position="287"/>
    </location>
</feature>
<gene>
    <name evidence="2" type="ORF">CTEN210_15901</name>
</gene>
<feature type="compositionally biased region" description="Polar residues" evidence="1">
    <location>
        <begin position="62"/>
        <end position="89"/>
    </location>
</feature>
<comment type="caution">
    <text evidence="2">The sequence shown here is derived from an EMBL/GenBank/DDBJ whole genome shotgun (WGS) entry which is preliminary data.</text>
</comment>
<feature type="region of interest" description="Disordered" evidence="1">
    <location>
        <begin position="1"/>
        <end position="150"/>
    </location>
</feature>
<reference evidence="2 3" key="1">
    <citation type="journal article" date="2021" name="Sci. Rep.">
        <title>The genome of the diatom Chaetoceros tenuissimus carries an ancient integrated fragment of an extant virus.</title>
        <authorList>
            <person name="Hongo Y."/>
            <person name="Kimura K."/>
            <person name="Takaki Y."/>
            <person name="Yoshida Y."/>
            <person name="Baba S."/>
            <person name="Kobayashi G."/>
            <person name="Nagasaki K."/>
            <person name="Hano T."/>
            <person name="Tomaru Y."/>
        </authorList>
    </citation>
    <scope>NUCLEOTIDE SEQUENCE [LARGE SCALE GENOMIC DNA]</scope>
    <source>
        <strain evidence="2 3">NIES-3715</strain>
    </source>
</reference>
<evidence type="ECO:0000313" key="2">
    <source>
        <dbReference type="EMBL" id="GFH59425.1"/>
    </source>
</evidence>